<dbReference type="SUPFAM" id="SSF54427">
    <property type="entry name" value="NTF2-like"/>
    <property type="match status" value="1"/>
</dbReference>
<keyword evidence="1" id="KW-0732">Signal</keyword>
<dbReference type="HOGENOM" id="CLU_121854_0_0_10"/>
<dbReference type="OrthoDB" id="117186at2"/>
<dbReference type="STRING" id="1454201.NMS_2552"/>
<evidence type="ECO:0008006" key="4">
    <source>
        <dbReference type="Google" id="ProtNLM"/>
    </source>
</evidence>
<name>W8W0M0_9FLAO</name>
<reference evidence="2 3" key="1">
    <citation type="journal article" date="2014" name="Proc. Natl. Acad. Sci. U.S.A.">
        <title>Functional characterization of flavobacteria rhodopsins reveals a unique class of light-driven chloride pump in bacteria.</title>
        <authorList>
            <person name="Yoshizawa S."/>
            <person name="Kumagai Y."/>
            <person name="Kim H."/>
            <person name="Ogura Y."/>
            <person name="Hayashi T."/>
            <person name="Iwasaki W."/>
            <person name="DeLong E.F."/>
            <person name="Kogure K."/>
        </authorList>
    </citation>
    <scope>NUCLEOTIDE SEQUENCE [LARGE SCALE GENOMIC DNA]</scope>
    <source>
        <strain evidence="2 3">S1-08</strain>
    </source>
</reference>
<gene>
    <name evidence="2" type="ORF">NMS_2552</name>
</gene>
<dbReference type="AlphaFoldDB" id="W8W0M0"/>
<evidence type="ECO:0000313" key="3">
    <source>
        <dbReference type="Proteomes" id="UP000031760"/>
    </source>
</evidence>
<organism evidence="2 3">
    <name type="scientific">Nonlabens marinus S1-08</name>
    <dbReference type="NCBI Taxonomy" id="1454201"/>
    <lineage>
        <taxon>Bacteria</taxon>
        <taxon>Pseudomonadati</taxon>
        <taxon>Bacteroidota</taxon>
        <taxon>Flavobacteriia</taxon>
        <taxon>Flavobacteriales</taxon>
        <taxon>Flavobacteriaceae</taxon>
        <taxon>Nonlabens</taxon>
    </lineage>
</organism>
<keyword evidence="3" id="KW-1185">Reference proteome</keyword>
<dbReference type="EMBL" id="AP014548">
    <property type="protein sequence ID" value="BAO56561.1"/>
    <property type="molecule type" value="Genomic_DNA"/>
</dbReference>
<dbReference type="KEGG" id="nmf:NMS_2552"/>
<dbReference type="Proteomes" id="UP000031760">
    <property type="component" value="Chromosome"/>
</dbReference>
<feature type="signal peptide" evidence="1">
    <location>
        <begin position="1"/>
        <end position="19"/>
    </location>
</feature>
<dbReference type="RefSeq" id="WP_041497063.1">
    <property type="nucleotide sequence ID" value="NZ_AP014548.1"/>
</dbReference>
<proteinExistence type="predicted"/>
<evidence type="ECO:0000256" key="1">
    <source>
        <dbReference type="SAM" id="SignalP"/>
    </source>
</evidence>
<dbReference type="Gene3D" id="3.10.450.50">
    <property type="match status" value="1"/>
</dbReference>
<dbReference type="InterPro" id="IPR032710">
    <property type="entry name" value="NTF2-like_dom_sf"/>
</dbReference>
<protein>
    <recommendedName>
        <fullName evidence="4">DUF4440 domain-containing protein</fullName>
    </recommendedName>
</protein>
<feature type="chain" id="PRO_5004914310" description="DUF4440 domain-containing protein" evidence="1">
    <location>
        <begin position="20"/>
        <end position="157"/>
    </location>
</feature>
<accession>W8W0M0</accession>
<sequence>MMKYALLFVGLIAFAKANSQEVTSTASSMVHLQSHPAEKVVEDFFESFHAQDTTALRAFMAEGAALKSLSIKGEQRQVSSTSLDQFLTSIASIPAGVDFQEEVTGITSLGNESIASVHADYIFHLNGKKTHTGTNVFTVVWKENRWLIIQITDTRIY</sequence>
<evidence type="ECO:0000313" key="2">
    <source>
        <dbReference type="EMBL" id="BAO56561.1"/>
    </source>
</evidence>